<evidence type="ECO:0000313" key="1">
    <source>
        <dbReference type="EMBL" id="EFA98382.1"/>
    </source>
</evidence>
<name>D1VWN3_9BACT</name>
<evidence type="ECO:0000313" key="2">
    <source>
        <dbReference type="Proteomes" id="UP000004001"/>
    </source>
</evidence>
<organism evidence="1 2">
    <name type="scientific">Hoylesella timonensis CRIS 5C-B1</name>
    <dbReference type="NCBI Taxonomy" id="679189"/>
    <lineage>
        <taxon>Bacteria</taxon>
        <taxon>Pseudomonadati</taxon>
        <taxon>Bacteroidota</taxon>
        <taxon>Bacteroidia</taxon>
        <taxon>Bacteroidales</taxon>
        <taxon>Prevotellaceae</taxon>
        <taxon>Hoylesella</taxon>
    </lineage>
</organism>
<protein>
    <submittedName>
        <fullName evidence="1">Uncharacterized protein</fullName>
    </submittedName>
</protein>
<reference evidence="1 2" key="1">
    <citation type="submission" date="2009-12" db="EMBL/GenBank/DDBJ databases">
        <title>Genome Sequence of Prevotella timonensis CRIS 5C-B1.</title>
        <authorList>
            <person name="Durkin A.S."/>
            <person name="Madupu R."/>
            <person name="Torralba M."/>
            <person name="Methe B."/>
            <person name="Sutton G."/>
            <person name="Strausberg R.L."/>
            <person name="Nelson K.E."/>
        </authorList>
    </citation>
    <scope>NUCLEOTIDE SEQUENCE [LARGE SCALE GENOMIC DNA]</scope>
    <source>
        <strain evidence="1 2">CRIS 5C-B1</strain>
    </source>
</reference>
<gene>
    <name evidence="1" type="ORF">HMPREF9019_2158</name>
</gene>
<proteinExistence type="predicted"/>
<dbReference type="AlphaFoldDB" id="D1VWN3"/>
<dbReference type="EMBL" id="ADEF01000005">
    <property type="protein sequence ID" value="EFA98382.1"/>
    <property type="molecule type" value="Genomic_DNA"/>
</dbReference>
<accession>D1VWN3</accession>
<keyword evidence="2" id="KW-1185">Reference proteome</keyword>
<comment type="caution">
    <text evidence="1">The sequence shown here is derived from an EMBL/GenBank/DDBJ whole genome shotgun (WGS) entry which is preliminary data.</text>
</comment>
<dbReference type="Proteomes" id="UP000004001">
    <property type="component" value="Unassembled WGS sequence"/>
</dbReference>
<sequence length="75" mass="8898">MKFTLNFTPKNVKLGVFFFILVRIHTLHIYTWTHCWEQQTHKKSALLLKIGGFICFDVNLDKIITEEEEDVLMVN</sequence>